<accession>A0A9Q3BFJ1</accession>
<evidence type="ECO:0000313" key="2">
    <source>
        <dbReference type="Proteomes" id="UP000765509"/>
    </source>
</evidence>
<dbReference type="Gene3D" id="2.40.70.10">
    <property type="entry name" value="Acid Proteases"/>
    <property type="match status" value="1"/>
</dbReference>
<keyword evidence="2" id="KW-1185">Reference proteome</keyword>
<evidence type="ECO:0000313" key="1">
    <source>
        <dbReference type="EMBL" id="MBW0464173.1"/>
    </source>
</evidence>
<dbReference type="InterPro" id="IPR021109">
    <property type="entry name" value="Peptidase_aspartic_dom_sf"/>
</dbReference>
<organism evidence="1 2">
    <name type="scientific">Austropuccinia psidii MF-1</name>
    <dbReference type="NCBI Taxonomy" id="1389203"/>
    <lineage>
        <taxon>Eukaryota</taxon>
        <taxon>Fungi</taxon>
        <taxon>Dikarya</taxon>
        <taxon>Basidiomycota</taxon>
        <taxon>Pucciniomycotina</taxon>
        <taxon>Pucciniomycetes</taxon>
        <taxon>Pucciniales</taxon>
        <taxon>Sphaerophragmiaceae</taxon>
        <taxon>Austropuccinia</taxon>
    </lineage>
</organism>
<name>A0A9Q3BFJ1_9BASI</name>
<gene>
    <name evidence="1" type="ORF">O181_003888</name>
</gene>
<sequence length="251" mass="28885">MGDAIREQSDDNNPREEFLVEYQEATPLEVQDIQLEEGMPQDTTNKNLCKNTQDSQTFLVTPAKGMAYIHATATKMTVCIDNAQHPLFIDSGAHCFIVDRNYLENHFPNWDHQVLPTKEKNFKSASGKMSSIWTIIKEIIIPHRKGNIRLNPEFVVLDDTHIQGFLLGTDYQRMYGIDIYNSKSRQISIGTNKEKKFSLDIYQISAKDPLEELLNEFREGQFSTTLTSKQKLSLLKILRKNRPAFAIWEEA</sequence>
<protein>
    <submittedName>
        <fullName evidence="1">Uncharacterized protein</fullName>
    </submittedName>
</protein>
<proteinExistence type="predicted"/>
<dbReference type="EMBL" id="AVOT02000716">
    <property type="protein sequence ID" value="MBW0464173.1"/>
    <property type="molecule type" value="Genomic_DNA"/>
</dbReference>
<reference evidence="1" key="1">
    <citation type="submission" date="2021-03" db="EMBL/GenBank/DDBJ databases">
        <title>Draft genome sequence of rust myrtle Austropuccinia psidii MF-1, a brazilian biotype.</title>
        <authorList>
            <person name="Quecine M.C."/>
            <person name="Pachon D.M.R."/>
            <person name="Bonatelli M.L."/>
            <person name="Correr F.H."/>
            <person name="Franceschini L.M."/>
            <person name="Leite T.F."/>
            <person name="Margarido G.R.A."/>
            <person name="Almeida C.A."/>
            <person name="Ferrarezi J.A."/>
            <person name="Labate C.A."/>
        </authorList>
    </citation>
    <scope>NUCLEOTIDE SEQUENCE</scope>
    <source>
        <strain evidence="1">MF-1</strain>
    </source>
</reference>
<dbReference type="Proteomes" id="UP000765509">
    <property type="component" value="Unassembled WGS sequence"/>
</dbReference>
<comment type="caution">
    <text evidence="1">The sequence shown here is derived from an EMBL/GenBank/DDBJ whole genome shotgun (WGS) entry which is preliminary data.</text>
</comment>
<dbReference type="AlphaFoldDB" id="A0A9Q3BFJ1"/>